<sequence>MLKTTHSPFHASLRSKMRHLKFLERLKYFSYCVSLQSQYSVLIAHT</sequence>
<reference evidence="1" key="1">
    <citation type="submission" date="2014-11" db="EMBL/GenBank/DDBJ databases">
        <authorList>
            <person name="Amaro Gonzalez C."/>
        </authorList>
    </citation>
    <scope>NUCLEOTIDE SEQUENCE</scope>
</reference>
<proteinExistence type="predicted"/>
<organism evidence="1">
    <name type="scientific">Anguilla anguilla</name>
    <name type="common">European freshwater eel</name>
    <name type="synonym">Muraena anguilla</name>
    <dbReference type="NCBI Taxonomy" id="7936"/>
    <lineage>
        <taxon>Eukaryota</taxon>
        <taxon>Metazoa</taxon>
        <taxon>Chordata</taxon>
        <taxon>Craniata</taxon>
        <taxon>Vertebrata</taxon>
        <taxon>Euteleostomi</taxon>
        <taxon>Actinopterygii</taxon>
        <taxon>Neopterygii</taxon>
        <taxon>Teleostei</taxon>
        <taxon>Anguilliformes</taxon>
        <taxon>Anguillidae</taxon>
        <taxon>Anguilla</taxon>
    </lineage>
</organism>
<dbReference type="AlphaFoldDB" id="A0A0E9SL71"/>
<reference evidence="1" key="2">
    <citation type="journal article" date="2015" name="Fish Shellfish Immunol.">
        <title>Early steps in the European eel (Anguilla anguilla)-Vibrio vulnificus interaction in the gills: Role of the RtxA13 toxin.</title>
        <authorList>
            <person name="Callol A."/>
            <person name="Pajuelo D."/>
            <person name="Ebbesson L."/>
            <person name="Teles M."/>
            <person name="MacKenzie S."/>
            <person name="Amaro C."/>
        </authorList>
    </citation>
    <scope>NUCLEOTIDE SEQUENCE</scope>
</reference>
<evidence type="ECO:0000313" key="1">
    <source>
        <dbReference type="EMBL" id="JAH41410.1"/>
    </source>
</evidence>
<accession>A0A0E9SL71</accession>
<name>A0A0E9SL71_ANGAN</name>
<protein>
    <submittedName>
        <fullName evidence="1">Uncharacterized protein</fullName>
    </submittedName>
</protein>
<dbReference type="EMBL" id="GBXM01067167">
    <property type="protein sequence ID" value="JAH41410.1"/>
    <property type="molecule type" value="Transcribed_RNA"/>
</dbReference>